<evidence type="ECO:0000256" key="9">
    <source>
        <dbReference type="ARBA" id="ARBA00022801"/>
    </source>
</evidence>
<dbReference type="Gene3D" id="3.10.620.30">
    <property type="match status" value="1"/>
</dbReference>
<dbReference type="GO" id="GO:0006516">
    <property type="term" value="P:glycoprotein catabolic process"/>
    <property type="evidence" value="ECO:0007669"/>
    <property type="project" value="InterPro"/>
</dbReference>
<comment type="catalytic activity">
    <reaction evidence="1">
        <text>Hydrolysis of an N(4)-(acetyl-beta-D-glucosaminyl)asparagine residue in which the glucosamine residue may be further glycosylated, to yield a (substituted) N-acetyl-beta-D-glucosaminylamine and a peptide containing an aspartate residue.</text>
        <dbReference type="EC" id="3.5.1.52"/>
    </reaction>
</comment>
<dbReference type="SUPFAM" id="SSF49785">
    <property type="entry name" value="Galactose-binding domain-like"/>
    <property type="match status" value="1"/>
</dbReference>
<gene>
    <name evidence="14" type="ORF">SBAD_LOCUS2234</name>
</gene>
<evidence type="ECO:0000313" key="16">
    <source>
        <dbReference type="WBParaSite" id="SBAD_0000233901-mRNA-1"/>
    </source>
</evidence>
<evidence type="ECO:0000256" key="7">
    <source>
        <dbReference type="ARBA" id="ARBA00022490"/>
    </source>
</evidence>
<dbReference type="EMBL" id="UZAM01007139">
    <property type="protein sequence ID" value="VDO96970.1"/>
    <property type="molecule type" value="Genomic_DNA"/>
</dbReference>
<evidence type="ECO:0000256" key="12">
    <source>
        <dbReference type="PROSITE-ProRule" id="PRU00731"/>
    </source>
</evidence>
<evidence type="ECO:0000256" key="10">
    <source>
        <dbReference type="ARBA" id="ARBA00022833"/>
    </source>
</evidence>
<dbReference type="InterPro" id="IPR002931">
    <property type="entry name" value="Transglutaminase-like"/>
</dbReference>
<dbReference type="InterPro" id="IPR006588">
    <property type="entry name" value="Peptide_N_glycanase_PAW_dom"/>
</dbReference>
<evidence type="ECO:0000256" key="11">
    <source>
        <dbReference type="ARBA" id="ARBA00032901"/>
    </source>
</evidence>
<evidence type="ECO:0000256" key="8">
    <source>
        <dbReference type="ARBA" id="ARBA00022723"/>
    </source>
</evidence>
<dbReference type="InterPro" id="IPR038680">
    <property type="entry name" value="PAW_sf"/>
</dbReference>
<dbReference type="InterPro" id="IPR050883">
    <property type="entry name" value="PNGase"/>
</dbReference>
<dbReference type="PROSITE" id="PS51398">
    <property type="entry name" value="PAW"/>
    <property type="match status" value="1"/>
</dbReference>
<organism evidence="16">
    <name type="scientific">Soboliphyme baturini</name>
    <dbReference type="NCBI Taxonomy" id="241478"/>
    <lineage>
        <taxon>Eukaryota</taxon>
        <taxon>Metazoa</taxon>
        <taxon>Ecdysozoa</taxon>
        <taxon>Nematoda</taxon>
        <taxon>Enoplea</taxon>
        <taxon>Dorylaimia</taxon>
        <taxon>Dioctophymatida</taxon>
        <taxon>Dioctophymatoidea</taxon>
        <taxon>Soboliphymatidae</taxon>
        <taxon>Soboliphyme</taxon>
    </lineage>
</organism>
<protein>
    <recommendedName>
        <fullName evidence="6">Peptide-N(4)-(N-acetyl-beta-glucosaminyl)asparagine amidase</fullName>
        <ecNumber evidence="5">3.5.1.52</ecNumber>
    </recommendedName>
    <alternativeName>
        <fullName evidence="11">Peptide:N-glycanase</fullName>
    </alternativeName>
</protein>
<keyword evidence="15" id="KW-1185">Reference proteome</keyword>
<evidence type="ECO:0000256" key="1">
    <source>
        <dbReference type="ARBA" id="ARBA00001650"/>
    </source>
</evidence>
<name>A0A183IF40_9BILA</name>
<evidence type="ECO:0000259" key="13">
    <source>
        <dbReference type="PROSITE" id="PS51398"/>
    </source>
</evidence>
<evidence type="ECO:0000256" key="4">
    <source>
        <dbReference type="ARBA" id="ARBA00009390"/>
    </source>
</evidence>
<keyword evidence="9" id="KW-0378">Hydrolase</keyword>
<evidence type="ECO:0000256" key="5">
    <source>
        <dbReference type="ARBA" id="ARBA00012158"/>
    </source>
</evidence>
<reference evidence="16" key="1">
    <citation type="submission" date="2016-06" db="UniProtKB">
        <authorList>
            <consortium name="WormBaseParasite"/>
        </authorList>
    </citation>
    <scope>IDENTIFICATION</scope>
</reference>
<dbReference type="Pfam" id="PF01841">
    <property type="entry name" value="Transglut_core"/>
    <property type="match status" value="1"/>
</dbReference>
<accession>A0A183IF40</accession>
<keyword evidence="10" id="KW-0862">Zinc</keyword>
<dbReference type="Gene3D" id="2.60.120.1020">
    <property type="entry name" value="Peptide N glycanase, PAW domain"/>
    <property type="match status" value="1"/>
</dbReference>
<dbReference type="EC" id="3.5.1.52" evidence="5"/>
<comment type="similarity">
    <text evidence="4 12">Belongs to the transglutaminase-like superfamily. PNGase family.</text>
</comment>
<dbReference type="SUPFAM" id="SSF54001">
    <property type="entry name" value="Cysteine proteinases"/>
    <property type="match status" value="1"/>
</dbReference>
<dbReference type="FunFam" id="2.20.25.10:FF:000011">
    <property type="entry name" value="peptide-N(4)-(N-acetyl-beta- glucosaminyl)asparagine amidase"/>
    <property type="match status" value="1"/>
</dbReference>
<dbReference type="Gene3D" id="2.20.25.10">
    <property type="match status" value="1"/>
</dbReference>
<feature type="domain" description="PAW" evidence="13">
    <location>
        <begin position="272"/>
        <end position="473"/>
    </location>
</feature>
<keyword evidence="7" id="KW-0963">Cytoplasm</keyword>
<dbReference type="GO" id="GO:0005634">
    <property type="term" value="C:nucleus"/>
    <property type="evidence" value="ECO:0007669"/>
    <property type="project" value="TreeGrafter"/>
</dbReference>
<dbReference type="SMART" id="SM00460">
    <property type="entry name" value="TGc"/>
    <property type="match status" value="1"/>
</dbReference>
<dbReference type="Proteomes" id="UP000270296">
    <property type="component" value="Unassembled WGS sequence"/>
</dbReference>
<dbReference type="GO" id="GO:0046872">
    <property type="term" value="F:metal ion binding"/>
    <property type="evidence" value="ECO:0007669"/>
    <property type="project" value="UniProtKB-KW"/>
</dbReference>
<proteinExistence type="inferred from homology"/>
<dbReference type="GO" id="GO:0000224">
    <property type="term" value="F:peptide-N4-(N-acetyl-beta-glucosaminyl)asparagine amidase activity"/>
    <property type="evidence" value="ECO:0007669"/>
    <property type="project" value="UniProtKB-EC"/>
</dbReference>
<dbReference type="WBParaSite" id="SBAD_0000233901-mRNA-1">
    <property type="protein sequence ID" value="SBAD_0000233901-mRNA-1"/>
    <property type="gene ID" value="SBAD_0000233901"/>
</dbReference>
<dbReference type="InterPro" id="IPR038765">
    <property type="entry name" value="Papain-like_cys_pep_sf"/>
</dbReference>
<dbReference type="AlphaFoldDB" id="A0A183IF40"/>
<sequence length="477" mass="55893">MEDVVLYYEDELLQTLARSVIPIECVSESVTRKTGLNPADEEYRDILLLELLTWFKQDFFTWTDKPACTLCTGNTSFRDNLTPTQAEMINGAQRVEGYQCENCHTIYRFPRYNNPKKLLQTRTGRCGEWANCFALCARSLGYEVRYVVDWTDHVWNEVYSEYRKRWVHCDPCESVCDKPLLYENGWGKKLTYAIAFSRDEIADVSWRYSNNHFELWKRRTECREANLIKYLNFKNFKKQILLSPERKAKLKDRFVRELVELVYPRTTVLEGEDVGRCSGSLQWRLERQEVTLPQLNDVHEFEMCDDEYATGEFVLEYYSAFDEYRLPMRSVNSRLSGWETGIFKVRNIARKVEEDWKMIYLARNNGAKEGFLMWKFRYLNQAVRVKKISLMIESETFENGAVAVTLGCASSQETLKCNEMNEIYPSFSGHWFTVKAVLSGGRGPCAFQHAQLFRVGFQATKPSLVLHVYFEPQCLPC</sequence>
<dbReference type="GO" id="GO:0005829">
    <property type="term" value="C:cytosol"/>
    <property type="evidence" value="ECO:0007669"/>
    <property type="project" value="TreeGrafter"/>
</dbReference>
<evidence type="ECO:0000256" key="6">
    <source>
        <dbReference type="ARBA" id="ARBA00018546"/>
    </source>
</evidence>
<keyword evidence="8" id="KW-0479">Metal-binding</keyword>
<reference evidence="14 15" key="2">
    <citation type="submission" date="2018-11" db="EMBL/GenBank/DDBJ databases">
        <authorList>
            <consortium name="Pathogen Informatics"/>
        </authorList>
    </citation>
    <scope>NUCLEOTIDE SEQUENCE [LARGE SCALE GENOMIC DNA]</scope>
</reference>
<comment type="subcellular location">
    <subcellularLocation>
        <location evidence="3">Cytoplasm</location>
    </subcellularLocation>
</comment>
<dbReference type="Pfam" id="PF04721">
    <property type="entry name" value="PAW"/>
    <property type="match status" value="1"/>
</dbReference>
<dbReference type="OrthoDB" id="409136at2759"/>
<evidence type="ECO:0000256" key="2">
    <source>
        <dbReference type="ARBA" id="ARBA00001947"/>
    </source>
</evidence>
<dbReference type="InterPro" id="IPR008979">
    <property type="entry name" value="Galactose-bd-like_sf"/>
</dbReference>
<dbReference type="PANTHER" id="PTHR12143">
    <property type="entry name" value="PEPTIDE N-GLYCANASE PNGASE -RELATED"/>
    <property type="match status" value="1"/>
</dbReference>
<evidence type="ECO:0000313" key="15">
    <source>
        <dbReference type="Proteomes" id="UP000270296"/>
    </source>
</evidence>
<evidence type="ECO:0000256" key="3">
    <source>
        <dbReference type="ARBA" id="ARBA00004496"/>
    </source>
</evidence>
<comment type="cofactor">
    <cofactor evidence="2">
        <name>Zn(2+)</name>
        <dbReference type="ChEBI" id="CHEBI:29105"/>
    </cofactor>
</comment>
<dbReference type="PANTHER" id="PTHR12143:SF19">
    <property type="entry name" value="PEPTIDE-N(4)-(N-ACETYL-BETA-GLUCOSAMINYL)ASPARAGINE AMIDASE"/>
    <property type="match status" value="1"/>
</dbReference>
<evidence type="ECO:0000313" key="14">
    <source>
        <dbReference type="EMBL" id="VDO96970.1"/>
    </source>
</evidence>